<name>C0D5I8_9FIRM</name>
<sequence length="45" mass="4751">MMITVIYNRKTGPEKGAASWLRGALSRSCFSVDSILITSGTSTGS</sequence>
<dbReference type="Proteomes" id="UP000004756">
    <property type="component" value="Unassembled WGS sequence"/>
</dbReference>
<organism evidence="1 2">
    <name type="scientific">[Clostridium] asparagiforme DSM 15981</name>
    <dbReference type="NCBI Taxonomy" id="518636"/>
    <lineage>
        <taxon>Bacteria</taxon>
        <taxon>Bacillati</taxon>
        <taxon>Bacillota</taxon>
        <taxon>Clostridia</taxon>
        <taxon>Lachnospirales</taxon>
        <taxon>Lachnospiraceae</taxon>
        <taxon>Enterocloster</taxon>
    </lineage>
</organism>
<keyword evidence="2" id="KW-1185">Reference proteome</keyword>
<proteinExistence type="predicted"/>
<dbReference type="EMBL" id="ACCJ01000374">
    <property type="protein sequence ID" value="EEG53403.1"/>
    <property type="molecule type" value="Genomic_DNA"/>
</dbReference>
<dbReference type="HOGENOM" id="CLU_3197891_0_0_9"/>
<evidence type="ECO:0000313" key="2">
    <source>
        <dbReference type="Proteomes" id="UP000004756"/>
    </source>
</evidence>
<comment type="caution">
    <text evidence="1">The sequence shown here is derived from an EMBL/GenBank/DDBJ whole genome shotgun (WGS) entry which is preliminary data.</text>
</comment>
<dbReference type="AlphaFoldDB" id="C0D5I8"/>
<accession>C0D5I8</accession>
<reference evidence="1 2" key="1">
    <citation type="submission" date="2009-02" db="EMBL/GenBank/DDBJ databases">
        <title>Draft genome sequence of Clostridium asparagiforme (DSM 15981).</title>
        <authorList>
            <person name="Sudarsanam P."/>
            <person name="Ley R."/>
            <person name="Guruge J."/>
            <person name="Turnbaugh P.J."/>
            <person name="Mahowald M."/>
            <person name="Liep D."/>
            <person name="Gordon J."/>
        </authorList>
    </citation>
    <scope>NUCLEOTIDE SEQUENCE [LARGE SCALE GENOMIC DNA]</scope>
    <source>
        <strain evidence="1 2">DSM 15981</strain>
    </source>
</reference>
<evidence type="ECO:0000313" key="1">
    <source>
        <dbReference type="EMBL" id="EEG53403.1"/>
    </source>
</evidence>
<gene>
    <name evidence="1" type="ORF">CLOSTASPAR_04534</name>
</gene>
<protein>
    <submittedName>
        <fullName evidence="1">Uncharacterized protein</fullName>
    </submittedName>
</protein>